<dbReference type="Proteomes" id="UP000308600">
    <property type="component" value="Unassembled WGS sequence"/>
</dbReference>
<keyword evidence="2" id="KW-1185">Reference proteome</keyword>
<reference evidence="1 2" key="1">
    <citation type="journal article" date="2019" name="Nat. Ecol. Evol.">
        <title>Megaphylogeny resolves global patterns of mushroom evolution.</title>
        <authorList>
            <person name="Varga T."/>
            <person name="Krizsan K."/>
            <person name="Foldi C."/>
            <person name="Dima B."/>
            <person name="Sanchez-Garcia M."/>
            <person name="Sanchez-Ramirez S."/>
            <person name="Szollosi G.J."/>
            <person name="Szarkandi J.G."/>
            <person name="Papp V."/>
            <person name="Albert L."/>
            <person name="Andreopoulos W."/>
            <person name="Angelini C."/>
            <person name="Antonin V."/>
            <person name="Barry K.W."/>
            <person name="Bougher N.L."/>
            <person name="Buchanan P."/>
            <person name="Buyck B."/>
            <person name="Bense V."/>
            <person name="Catcheside P."/>
            <person name="Chovatia M."/>
            <person name="Cooper J."/>
            <person name="Damon W."/>
            <person name="Desjardin D."/>
            <person name="Finy P."/>
            <person name="Geml J."/>
            <person name="Haridas S."/>
            <person name="Hughes K."/>
            <person name="Justo A."/>
            <person name="Karasinski D."/>
            <person name="Kautmanova I."/>
            <person name="Kiss B."/>
            <person name="Kocsube S."/>
            <person name="Kotiranta H."/>
            <person name="LaButti K.M."/>
            <person name="Lechner B.E."/>
            <person name="Liimatainen K."/>
            <person name="Lipzen A."/>
            <person name="Lukacs Z."/>
            <person name="Mihaltcheva S."/>
            <person name="Morgado L.N."/>
            <person name="Niskanen T."/>
            <person name="Noordeloos M.E."/>
            <person name="Ohm R.A."/>
            <person name="Ortiz-Santana B."/>
            <person name="Ovrebo C."/>
            <person name="Racz N."/>
            <person name="Riley R."/>
            <person name="Savchenko A."/>
            <person name="Shiryaev A."/>
            <person name="Soop K."/>
            <person name="Spirin V."/>
            <person name="Szebenyi C."/>
            <person name="Tomsovsky M."/>
            <person name="Tulloss R.E."/>
            <person name="Uehling J."/>
            <person name="Grigoriev I.V."/>
            <person name="Vagvolgyi C."/>
            <person name="Papp T."/>
            <person name="Martin F.M."/>
            <person name="Miettinen O."/>
            <person name="Hibbett D.S."/>
            <person name="Nagy L.G."/>
        </authorList>
    </citation>
    <scope>NUCLEOTIDE SEQUENCE [LARGE SCALE GENOMIC DNA]</scope>
    <source>
        <strain evidence="1 2">NL-1719</strain>
    </source>
</reference>
<protein>
    <submittedName>
        <fullName evidence="1">Uncharacterized protein</fullName>
    </submittedName>
</protein>
<gene>
    <name evidence="1" type="ORF">BDN72DRAFT_891505</name>
</gene>
<accession>A0ACD3BEZ0</accession>
<organism evidence="1 2">
    <name type="scientific">Pluteus cervinus</name>
    <dbReference type="NCBI Taxonomy" id="181527"/>
    <lineage>
        <taxon>Eukaryota</taxon>
        <taxon>Fungi</taxon>
        <taxon>Dikarya</taxon>
        <taxon>Basidiomycota</taxon>
        <taxon>Agaricomycotina</taxon>
        <taxon>Agaricomycetes</taxon>
        <taxon>Agaricomycetidae</taxon>
        <taxon>Agaricales</taxon>
        <taxon>Pluteineae</taxon>
        <taxon>Pluteaceae</taxon>
        <taxon>Pluteus</taxon>
    </lineage>
</organism>
<evidence type="ECO:0000313" key="2">
    <source>
        <dbReference type="Proteomes" id="UP000308600"/>
    </source>
</evidence>
<proteinExistence type="predicted"/>
<evidence type="ECO:0000313" key="1">
    <source>
        <dbReference type="EMBL" id="TFK76455.1"/>
    </source>
</evidence>
<name>A0ACD3BEZ0_9AGAR</name>
<dbReference type="EMBL" id="ML208260">
    <property type="protein sequence ID" value="TFK76455.1"/>
    <property type="molecule type" value="Genomic_DNA"/>
</dbReference>
<sequence length="571" mass="64002">MARANFFPYRPRRRRHVAMIDLHRASSVSRLVPGNRVYDQPLSTSFRYVPSLSFFCILVLARFPLDIHHIGPIRLNYRPPSNPHAFDLLRALCPPDSKVDPRLWATLVQIYDKLPPELSSYALPLGDEYLPLLQCIQCTTQFSLVTILELPGCNLLTDDSIAEFKSLHTLAALDITGTQISPAAIKTLSETLLWADPQPDGTQQRRGPWSLRVLCLKDCSQLNNAVLPHLLAFPALSVVDLRGTKCRIDPNYPYQPSNDGTLFHPTPIADALGTLTTRFATLHSSTNPHSFHIRTPYHLQSLKASPNVRPENELYVLPRSGRIIQRDSQRLQQVQEERDNAKARLNDGRPRGVAIQSSVWAGIAPPRLAGNIHSSYNDARVWTAVAGESDLLEARHAMLSFYSEPIITSKVTRALSSLTKEDVNDLTIYRDPPPWAELPTQPPKPVARTSLKPQVAKLNHRKMDEWKKASEHRTALSQIPGRDRILPLTNTALSNSRPPRNPFKRRASTGANLKELKPITSIEIPPLPQELRTPAKEKKPMAPPKSCGAKPNSSSRRPQSQFDWKGWSGKS</sequence>